<dbReference type="RefSeq" id="WP_307633685.1">
    <property type="nucleotide sequence ID" value="NZ_JAPHEH010000001.1"/>
</dbReference>
<evidence type="ECO:0000313" key="1">
    <source>
        <dbReference type="EMBL" id="MDG4476720.1"/>
    </source>
</evidence>
<comment type="caution">
    <text evidence="1">The sequence shown here is derived from an EMBL/GenBank/DDBJ whole genome shotgun (WGS) entry which is preliminary data.</text>
</comment>
<name>A0A9X4RMY6_9BACT</name>
<protein>
    <submittedName>
        <fullName evidence="1">Uncharacterized protein</fullName>
    </submittedName>
</protein>
<proteinExistence type="predicted"/>
<reference evidence="1" key="1">
    <citation type="journal article" date="2022" name="bioRxiv">
        <title>Thiovibrio frasassiensisgen. nov., sp. nov., an autotrophic, elemental sulfur disproportionating bacterium isolated from sulfidic karst sediment, and proposal of Thiovibrionaceae fam. nov.</title>
        <authorList>
            <person name="Aronson H."/>
            <person name="Thomas C."/>
            <person name="Bhattacharyya M."/>
            <person name="Eckstein S."/>
            <person name="Jensen S."/>
            <person name="Barco R."/>
            <person name="Macalady J."/>
            <person name="Amend J."/>
        </authorList>
    </citation>
    <scope>NUCLEOTIDE SEQUENCE</scope>
    <source>
        <strain evidence="1">RS19-109</strain>
    </source>
</reference>
<dbReference type="Proteomes" id="UP001154240">
    <property type="component" value="Unassembled WGS sequence"/>
</dbReference>
<dbReference type="AlphaFoldDB" id="A0A9X4RMY6"/>
<sequence length="92" mass="10006">MRPALVFSIFLSLLLALDGALLLDGMSRRNDENATLAQLEVLTSGLGLTDLAVSTEARYTRHPAVSDPMAPFMDHPGAIEHFPTGAFWLPVR</sequence>
<gene>
    <name evidence="1" type="ORF">OLX77_11205</name>
</gene>
<reference evidence="1" key="2">
    <citation type="submission" date="2022-10" db="EMBL/GenBank/DDBJ databases">
        <authorList>
            <person name="Aronson H.S."/>
        </authorList>
    </citation>
    <scope>NUCLEOTIDE SEQUENCE</scope>
    <source>
        <strain evidence="1">RS19-109</strain>
    </source>
</reference>
<organism evidence="1 2">
    <name type="scientific">Thiovibrio frasassiensis</name>
    <dbReference type="NCBI Taxonomy" id="2984131"/>
    <lineage>
        <taxon>Bacteria</taxon>
        <taxon>Pseudomonadati</taxon>
        <taxon>Thermodesulfobacteriota</taxon>
        <taxon>Desulfobulbia</taxon>
        <taxon>Desulfobulbales</taxon>
        <taxon>Thiovibrionaceae</taxon>
        <taxon>Thiovibrio</taxon>
    </lineage>
</organism>
<dbReference type="EMBL" id="JAPHEH010000001">
    <property type="protein sequence ID" value="MDG4476720.1"/>
    <property type="molecule type" value="Genomic_DNA"/>
</dbReference>
<accession>A0A9X4RMY6</accession>
<keyword evidence="2" id="KW-1185">Reference proteome</keyword>
<evidence type="ECO:0000313" key="2">
    <source>
        <dbReference type="Proteomes" id="UP001154240"/>
    </source>
</evidence>